<feature type="domain" description="Type II methyltransferase M.TaqI-like" evidence="7">
    <location>
        <begin position="635"/>
        <end position="916"/>
    </location>
</feature>
<evidence type="ECO:0000256" key="6">
    <source>
        <dbReference type="SAM" id="MobiDB-lite"/>
    </source>
</evidence>
<dbReference type="EC" id="2.1.1.72" evidence="1"/>
<protein>
    <recommendedName>
        <fullName evidence="1">site-specific DNA-methyltransferase (adenine-specific)</fullName>
        <ecNumber evidence="1">2.1.1.72</ecNumber>
    </recommendedName>
</protein>
<keyword evidence="2 10" id="KW-0489">Methyltransferase</keyword>
<sequence length="1384" mass="154704">MPSKDLDILRHQEWLGLLQPVGLVVSPPALIKAQAVIDRAKLVDLQERLQAVVSTEAIPRHKDDGIAWIKNFPAFTQQVLDWMPADVVAAADLPDSLSAVLPSYGETLRPSYGVKDPDSDEWVLLIQELAPGLPLDEDDPAAAAGQGWKASFQAKFERLLRETGIPTGLLVNGTELRLVYAPSGESSGYLTFPVQAMVEVPGRLILGALGLLIGADRLFNVPENQRLNRLLVDSRNYQAEVSTKLASQVLDALWELLRGFQSADAAANGKIFAPLLSPLSHSGQGAGGEGQHIYGGLIATLMRLVFLLYAEDEGLMPDDEVYQRHYAVSGLYEKLREDAGSYPDTMDQRYGAWASLLSLFRLVYDGGGAYEEYLPARHGQLFDPDEYPFLEGRLQGTQYETHGRVEAPRVADGVIYRMLDKLLMLNGERLSYRALDVEQIGSVYEAIMGYEVEVAEGLAIGVRPKDVVINIEALLAEEPGNRAKVLQDWAECKLTGKGLAALKEAKTPADLVAALGSRVSSRTQNLLRPGDLYLQPGEERRRTGSHYTPRKLTQPIVATTLRPLFEQWGDHPTAEQILDLKVCDLAMGSAAFLVEVCRQLAERLVAAWDYHGQPANLPAAVEPLLYARRLVAQRCLYGVDKNPFAVNLAKLSLWLVTLAKDQPFTFVDHALKCGDSLVGLTRAEIGSFGKNTTEDLPLFKYLKEKVDRAKLYRSQIQALDTRTDQDAEAKLAQWQRAELELEEAKLIGDVKIAAFFNGSSKKDREAKLAEYGDRVRTWRQSAYTQGDPSTVGLSDRDEAHLPIHSSTPSPLQELQTALRQGERPITPFNWEIEFPEVFDRKNPGFDAILGNPPFIGGRKMKGALGEAYQEWIFESYPEASKNADIVAYFFRKAFSITRESGCFGLIATNTIAQGDTRSTGLRFICNNSGMIYNSQKRVKWPGLAAVVVSVVNIFKGNYSGHKVINERETDSISAFLFHSGGNDDPKKLLANKDKSFQGIIILGMGFTFDDSSSDATPIAEMKRLIESDPRNAERIFPYIGGEEVNSSADHAFHRYAINFFDLSEEKAREWPDLMSVVEDKVKPDRTRKNSKGEFVLRSPLPQKWWQYADKRPALVKAAEKCDRVLVTNAQASTYLSFIFYRPDVVFANSLNIFPLESDAVFAALQSRVHEVFAWFFSSSLEDRIRYNPSDCFETFPFPPNWEIDPTLEAVGKTYYDYRADLMVRNNQGLTDTYNRFHDPAERHPDLLQLRDLHQQMDRAVLNAYGWPDIDTTCGFALDYLDADPDDLPAEAQDRIASGDLFFPTADEAAAFDSLVKTGKRKLPWRYRWPEATHDEVLARLLDLNQQRHLEEVRGHKAPAQKAEGKKQKRVKAKPETPTIPGMEV</sequence>
<dbReference type="InterPro" id="IPR050953">
    <property type="entry name" value="N4_N6_ade-DNA_methylase"/>
</dbReference>
<dbReference type="InterPro" id="IPR011639">
    <property type="entry name" value="MethylTrfase_TaqI-like_dom"/>
</dbReference>
<accession>A0A2W4YG07</accession>
<dbReference type="Proteomes" id="UP000249081">
    <property type="component" value="Unassembled WGS sequence"/>
</dbReference>
<name>A0A2W4YG07_9CYAN</name>
<dbReference type="InterPro" id="IPR029063">
    <property type="entry name" value="SAM-dependent_MTases_sf"/>
</dbReference>
<comment type="catalytic activity">
    <reaction evidence="5">
        <text>a 2'-deoxyadenosine in DNA + S-adenosyl-L-methionine = an N(6)-methyl-2'-deoxyadenosine in DNA + S-adenosyl-L-homocysteine + H(+)</text>
        <dbReference type="Rhea" id="RHEA:15197"/>
        <dbReference type="Rhea" id="RHEA-COMP:12418"/>
        <dbReference type="Rhea" id="RHEA-COMP:12419"/>
        <dbReference type="ChEBI" id="CHEBI:15378"/>
        <dbReference type="ChEBI" id="CHEBI:57856"/>
        <dbReference type="ChEBI" id="CHEBI:59789"/>
        <dbReference type="ChEBI" id="CHEBI:90615"/>
        <dbReference type="ChEBI" id="CHEBI:90616"/>
        <dbReference type="EC" id="2.1.1.72"/>
    </reaction>
</comment>
<evidence type="ECO:0000313" key="10">
    <source>
        <dbReference type="EMBL" id="PZO42008.1"/>
    </source>
</evidence>
<dbReference type="SUPFAM" id="SSF53335">
    <property type="entry name" value="S-adenosyl-L-methionine-dependent methyltransferases"/>
    <property type="match status" value="1"/>
</dbReference>
<dbReference type="GO" id="GO:0006304">
    <property type="term" value="P:DNA modification"/>
    <property type="evidence" value="ECO:0007669"/>
    <property type="project" value="InterPro"/>
</dbReference>
<dbReference type="PROSITE" id="PS00092">
    <property type="entry name" value="N6_MTASE"/>
    <property type="match status" value="1"/>
</dbReference>
<feature type="region of interest" description="Disordered" evidence="6">
    <location>
        <begin position="1352"/>
        <end position="1384"/>
    </location>
</feature>
<dbReference type="GO" id="GO:0032259">
    <property type="term" value="P:methylation"/>
    <property type="evidence" value="ECO:0007669"/>
    <property type="project" value="UniProtKB-KW"/>
</dbReference>
<evidence type="ECO:0000256" key="2">
    <source>
        <dbReference type="ARBA" id="ARBA00022603"/>
    </source>
</evidence>
<dbReference type="InterPro" id="IPR046817">
    <property type="entry name" value="MmeI_N"/>
</dbReference>
<evidence type="ECO:0000256" key="5">
    <source>
        <dbReference type="ARBA" id="ARBA00047942"/>
    </source>
</evidence>
<keyword evidence="3 10" id="KW-0808">Transferase</keyword>
<organism evidence="10 11">
    <name type="scientific">Shackletoniella antarctica</name>
    <dbReference type="NCBI Taxonomy" id="268115"/>
    <lineage>
        <taxon>Bacteria</taxon>
        <taxon>Bacillati</taxon>
        <taxon>Cyanobacteriota</taxon>
        <taxon>Cyanophyceae</taxon>
        <taxon>Oculatellales</taxon>
        <taxon>Oculatellaceae</taxon>
        <taxon>Shackletoniella</taxon>
    </lineage>
</organism>
<evidence type="ECO:0000313" key="11">
    <source>
        <dbReference type="Proteomes" id="UP000249081"/>
    </source>
</evidence>
<evidence type="ECO:0000256" key="1">
    <source>
        <dbReference type="ARBA" id="ARBA00011900"/>
    </source>
</evidence>
<dbReference type="Pfam" id="PF20466">
    <property type="entry name" value="MmeI_TRD"/>
    <property type="match status" value="1"/>
</dbReference>
<dbReference type="Pfam" id="PF20464">
    <property type="entry name" value="MmeI_N"/>
    <property type="match status" value="1"/>
</dbReference>
<dbReference type="InterPro" id="IPR046820">
    <property type="entry name" value="MmeI_TRD"/>
</dbReference>
<keyword evidence="4" id="KW-0949">S-adenosyl-L-methionine</keyword>
<dbReference type="Pfam" id="PF07669">
    <property type="entry name" value="Eco57I"/>
    <property type="match status" value="1"/>
</dbReference>
<comment type="caution">
    <text evidence="10">The sequence shown here is derived from an EMBL/GenBank/DDBJ whole genome shotgun (WGS) entry which is preliminary data.</text>
</comment>
<evidence type="ECO:0000256" key="3">
    <source>
        <dbReference type="ARBA" id="ARBA00022679"/>
    </source>
</evidence>
<dbReference type="Gene3D" id="3.40.50.150">
    <property type="entry name" value="Vaccinia Virus protein VP39"/>
    <property type="match status" value="2"/>
</dbReference>
<feature type="domain" description="MmeI-like target recognition" evidence="9">
    <location>
        <begin position="1019"/>
        <end position="1199"/>
    </location>
</feature>
<gene>
    <name evidence="10" type="ORF">DCF17_09650</name>
</gene>
<dbReference type="GO" id="GO:0009007">
    <property type="term" value="F:site-specific DNA-methyltransferase (adenine-specific) activity"/>
    <property type="evidence" value="ECO:0007669"/>
    <property type="project" value="UniProtKB-EC"/>
</dbReference>
<dbReference type="PANTHER" id="PTHR33841">
    <property type="entry name" value="DNA METHYLTRANSFERASE YEEA-RELATED"/>
    <property type="match status" value="1"/>
</dbReference>
<evidence type="ECO:0000259" key="7">
    <source>
        <dbReference type="Pfam" id="PF07669"/>
    </source>
</evidence>
<feature type="domain" description="MmeI-like N-terminal" evidence="8">
    <location>
        <begin position="145"/>
        <end position="258"/>
    </location>
</feature>
<dbReference type="GO" id="GO:0003676">
    <property type="term" value="F:nucleic acid binding"/>
    <property type="evidence" value="ECO:0007669"/>
    <property type="project" value="InterPro"/>
</dbReference>
<evidence type="ECO:0000259" key="8">
    <source>
        <dbReference type="Pfam" id="PF20464"/>
    </source>
</evidence>
<reference evidence="10 11" key="2">
    <citation type="submission" date="2018-06" db="EMBL/GenBank/DDBJ databases">
        <title>Metagenomic assembly of (sub)arctic Cyanobacteria and their associated microbiome from non-axenic cultures.</title>
        <authorList>
            <person name="Baurain D."/>
        </authorList>
    </citation>
    <scope>NUCLEOTIDE SEQUENCE [LARGE SCALE GENOMIC DNA]</scope>
    <source>
        <strain evidence="10">ULC041bin1</strain>
    </source>
</reference>
<dbReference type="PRINTS" id="PR00507">
    <property type="entry name" value="N12N6MTFRASE"/>
</dbReference>
<reference evidence="11" key="1">
    <citation type="submission" date="2018-04" db="EMBL/GenBank/DDBJ databases">
        <authorList>
            <person name="Cornet L."/>
        </authorList>
    </citation>
    <scope>NUCLEOTIDE SEQUENCE [LARGE SCALE GENOMIC DNA]</scope>
</reference>
<dbReference type="InterPro" id="IPR002052">
    <property type="entry name" value="DNA_methylase_N6_adenine_CS"/>
</dbReference>
<evidence type="ECO:0000259" key="9">
    <source>
        <dbReference type="Pfam" id="PF20466"/>
    </source>
</evidence>
<dbReference type="PANTHER" id="PTHR33841:SF1">
    <property type="entry name" value="DNA METHYLTRANSFERASE A"/>
    <property type="match status" value="1"/>
</dbReference>
<proteinExistence type="predicted"/>
<dbReference type="EMBL" id="QBMN01000055">
    <property type="protein sequence ID" value="PZO42008.1"/>
    <property type="molecule type" value="Genomic_DNA"/>
</dbReference>
<evidence type="ECO:0000256" key="4">
    <source>
        <dbReference type="ARBA" id="ARBA00022691"/>
    </source>
</evidence>